<evidence type="ECO:0000259" key="3">
    <source>
        <dbReference type="PROSITE" id="PS50043"/>
    </source>
</evidence>
<proteinExistence type="predicted"/>
<dbReference type="PROSITE" id="PS00622">
    <property type="entry name" value="HTH_LUXR_1"/>
    <property type="match status" value="1"/>
</dbReference>
<keyword evidence="5" id="KW-1185">Reference proteome</keyword>
<dbReference type="PANTHER" id="PTHR16305:SF35">
    <property type="entry name" value="TRANSCRIPTIONAL ACTIVATOR DOMAIN"/>
    <property type="match status" value="1"/>
</dbReference>
<reference evidence="5" key="1">
    <citation type="journal article" date="2019" name="Int. J. Syst. Evol. Microbiol.">
        <title>The Global Catalogue of Microorganisms (GCM) 10K type strain sequencing project: providing services to taxonomists for standard genome sequencing and annotation.</title>
        <authorList>
            <consortium name="The Broad Institute Genomics Platform"/>
            <consortium name="The Broad Institute Genome Sequencing Center for Infectious Disease"/>
            <person name="Wu L."/>
            <person name="Ma J."/>
        </authorList>
    </citation>
    <scope>NUCLEOTIDE SEQUENCE [LARGE SCALE GENOMIC DNA]</scope>
    <source>
        <strain evidence="5">JCM 18304</strain>
    </source>
</reference>
<protein>
    <submittedName>
        <fullName evidence="4">LuxR family transcriptional regulator</fullName>
    </submittedName>
</protein>
<organism evidence="4 5">
    <name type="scientific">Rugosimonospora acidiphila</name>
    <dbReference type="NCBI Taxonomy" id="556531"/>
    <lineage>
        <taxon>Bacteria</taxon>
        <taxon>Bacillati</taxon>
        <taxon>Actinomycetota</taxon>
        <taxon>Actinomycetes</taxon>
        <taxon>Micromonosporales</taxon>
        <taxon>Micromonosporaceae</taxon>
        <taxon>Rugosimonospora</taxon>
    </lineage>
</organism>
<dbReference type="InterPro" id="IPR027417">
    <property type="entry name" value="P-loop_NTPase"/>
</dbReference>
<feature type="domain" description="HTH luxR-type" evidence="3">
    <location>
        <begin position="852"/>
        <end position="917"/>
    </location>
</feature>
<dbReference type="Gene3D" id="1.10.10.10">
    <property type="entry name" value="Winged helix-like DNA-binding domain superfamily/Winged helix DNA-binding domain"/>
    <property type="match status" value="1"/>
</dbReference>
<sequence length="919" mass="96829">MTVDDPGPALFGRERESRRLAELVESTRRRGGALVVRGEAGIGKSALLRQARRLAVDLDLLILSATGTEAEARLPFSGLHQLVRPVLGRAEELPGPQRAAVLAAFGMAPGAAPDLFLIALAVLNLLAEAAAGAGALLLVEDAHWLDPPSAEVLAFVARRLEADPIVLLAATRDGYAGGLGAALEQLRVDRLDDASAGALLDARAPGLAEEVRRRLLAEAAGNPLALVELPIAASRRGAEPPEPLEPQRRPLTARLEEAFAARVSGLPEAAQALLLVAAVNDGDALAEALAAAPAVAGAAVAVDDLTPAVDAHLVDVDRTTIRFRHPLMRSAIQQRAPLAQRLAAHAALAGVVGGQADRRVWHRAGACLGPDDVVADELEEAAQHARHRGAMVTAVAALQRSGQLTVDPGRSADRLLRAADLAVDLGRYDVVGGLLREAEARGLSFAQQAQRLWMESSFGDGLRDQKTGPAALAEVADRVAGEHGGVRLAMRLLNSAALRCFWSQAGAEARDRVVAVTESLPAEADDPDRLAILAFAAPIERGSVVIEGLRRISARAGADAQTLRLLGSAAVIIGAFDQAEACCAASLADLRAQGRLGSLTRALAALAWCAAHQADLSAGVPAAEEAAQLALETSQPLFFGIARAAAAVMAASGGHSDRAVALAAEAEQRGVAAAVRPVLATAQLARGRGALAEGRYADAYGELRRMHDPGDPSFHVGLRCFCLTDLVEAAAHSGQRDAVVEVVFDLEAAGRRTSSPALHAGLRYARAVLAEDARAEALFREALNAETSRWPFSRARTQLAYGQWLRRQRRPVESRAPLRAARNTFDALGTAPWAERARQELRAAGEASRVRPVPGRDELTPQELQIAQLAAQGLTNREIGQALYLSHRTVSTHLHNIFPKLGITARAQLHAIVGEITSW</sequence>
<dbReference type="InterPro" id="IPR016032">
    <property type="entry name" value="Sig_transdc_resp-reg_C-effctor"/>
</dbReference>
<dbReference type="SUPFAM" id="SSF52540">
    <property type="entry name" value="P-loop containing nucleoside triphosphate hydrolases"/>
    <property type="match status" value="1"/>
</dbReference>
<keyword evidence="1" id="KW-0547">Nucleotide-binding</keyword>
<dbReference type="PANTHER" id="PTHR16305">
    <property type="entry name" value="TESTICULAR SOLUBLE ADENYLYL CYCLASE"/>
    <property type="match status" value="1"/>
</dbReference>
<dbReference type="SUPFAM" id="SSF48452">
    <property type="entry name" value="TPR-like"/>
    <property type="match status" value="1"/>
</dbReference>
<dbReference type="Proteomes" id="UP001501570">
    <property type="component" value="Unassembled WGS sequence"/>
</dbReference>
<accession>A0ABP9RKK7</accession>
<name>A0ABP9RKK7_9ACTN</name>
<evidence type="ECO:0000313" key="5">
    <source>
        <dbReference type="Proteomes" id="UP001501570"/>
    </source>
</evidence>
<comment type="caution">
    <text evidence="4">The sequence shown here is derived from an EMBL/GenBank/DDBJ whole genome shotgun (WGS) entry which is preliminary data.</text>
</comment>
<dbReference type="Pfam" id="PF00196">
    <property type="entry name" value="GerE"/>
    <property type="match status" value="1"/>
</dbReference>
<keyword evidence="2" id="KW-0067">ATP-binding</keyword>
<dbReference type="InterPro" id="IPR000792">
    <property type="entry name" value="Tscrpt_reg_LuxR_C"/>
</dbReference>
<dbReference type="PRINTS" id="PR00038">
    <property type="entry name" value="HTHLUXR"/>
</dbReference>
<dbReference type="InterPro" id="IPR041664">
    <property type="entry name" value="AAA_16"/>
</dbReference>
<dbReference type="SUPFAM" id="SSF46894">
    <property type="entry name" value="C-terminal effector domain of the bipartite response regulators"/>
    <property type="match status" value="1"/>
</dbReference>
<dbReference type="CDD" id="cd06170">
    <property type="entry name" value="LuxR_C_like"/>
    <property type="match status" value="1"/>
</dbReference>
<gene>
    <name evidence="4" type="ORF">GCM10023322_06600</name>
</gene>
<dbReference type="PROSITE" id="PS50043">
    <property type="entry name" value="HTH_LUXR_2"/>
    <property type="match status" value="1"/>
</dbReference>
<dbReference type="SMART" id="SM00421">
    <property type="entry name" value="HTH_LUXR"/>
    <property type="match status" value="1"/>
</dbReference>
<dbReference type="InterPro" id="IPR036388">
    <property type="entry name" value="WH-like_DNA-bd_sf"/>
</dbReference>
<dbReference type="EMBL" id="BAABJQ010000002">
    <property type="protein sequence ID" value="GAA5178738.1"/>
    <property type="molecule type" value="Genomic_DNA"/>
</dbReference>
<evidence type="ECO:0000313" key="4">
    <source>
        <dbReference type="EMBL" id="GAA5178738.1"/>
    </source>
</evidence>
<dbReference type="Pfam" id="PF13191">
    <property type="entry name" value="AAA_16"/>
    <property type="match status" value="1"/>
</dbReference>
<evidence type="ECO:0000256" key="1">
    <source>
        <dbReference type="ARBA" id="ARBA00022741"/>
    </source>
</evidence>
<dbReference type="RefSeq" id="WP_345625937.1">
    <property type="nucleotide sequence ID" value="NZ_BAABJQ010000002.1"/>
</dbReference>
<evidence type="ECO:0000256" key="2">
    <source>
        <dbReference type="ARBA" id="ARBA00022840"/>
    </source>
</evidence>
<dbReference type="InterPro" id="IPR011990">
    <property type="entry name" value="TPR-like_helical_dom_sf"/>
</dbReference>